<proteinExistence type="predicted"/>
<dbReference type="GO" id="GO:0016740">
    <property type="term" value="F:transferase activity"/>
    <property type="evidence" value="ECO:0007669"/>
    <property type="project" value="UniProtKB-KW"/>
</dbReference>
<dbReference type="EMBL" id="SMFL01000009">
    <property type="protein sequence ID" value="TDE12501.1"/>
    <property type="molecule type" value="Genomic_DNA"/>
</dbReference>
<dbReference type="AlphaFoldDB" id="A0A4R5DKK2"/>
<reference evidence="1 2" key="1">
    <citation type="submission" date="2019-03" db="EMBL/GenBank/DDBJ databases">
        <title>Dyadobacter AR-3-6 sp. nov., isolated from arctic soil.</title>
        <authorList>
            <person name="Chaudhary D.K."/>
        </authorList>
    </citation>
    <scope>NUCLEOTIDE SEQUENCE [LARGE SCALE GENOMIC DNA]</scope>
    <source>
        <strain evidence="1 2">AR-3-6</strain>
    </source>
</reference>
<gene>
    <name evidence="1" type="ORF">E0F88_22685</name>
</gene>
<comment type="caution">
    <text evidence="1">The sequence shown here is derived from an EMBL/GenBank/DDBJ whole genome shotgun (WGS) entry which is preliminary data.</text>
</comment>
<dbReference type="RefSeq" id="WP_131960568.1">
    <property type="nucleotide sequence ID" value="NZ_SMFL01000009.1"/>
</dbReference>
<dbReference type="OrthoDB" id="9810452at2"/>
<accession>A0A4R5DKK2</accession>
<dbReference type="Proteomes" id="UP000294850">
    <property type="component" value="Unassembled WGS sequence"/>
</dbReference>
<keyword evidence="1" id="KW-0808">Transferase</keyword>
<protein>
    <submittedName>
        <fullName evidence="1">Nucleotidyltransferase</fullName>
    </submittedName>
</protein>
<dbReference type="Gene3D" id="1.20.120.330">
    <property type="entry name" value="Nucleotidyltransferases domain 2"/>
    <property type="match status" value="1"/>
</dbReference>
<dbReference type="InterPro" id="IPR010235">
    <property type="entry name" value="HepT"/>
</dbReference>
<keyword evidence="2" id="KW-1185">Reference proteome</keyword>
<dbReference type="NCBIfam" id="TIGR01987">
    <property type="entry name" value="HI0074"/>
    <property type="match status" value="1"/>
</dbReference>
<organism evidence="1 2">
    <name type="scientific">Dyadobacter psychrotolerans</name>
    <dbReference type="NCBI Taxonomy" id="2541721"/>
    <lineage>
        <taxon>Bacteria</taxon>
        <taxon>Pseudomonadati</taxon>
        <taxon>Bacteroidota</taxon>
        <taxon>Cytophagia</taxon>
        <taxon>Cytophagales</taxon>
        <taxon>Spirosomataceae</taxon>
        <taxon>Dyadobacter</taxon>
    </lineage>
</organism>
<dbReference type="Pfam" id="PF08780">
    <property type="entry name" value="NTase_sub_bind"/>
    <property type="match status" value="1"/>
</dbReference>
<sequence>MTTDIRWKQRFSNYSKALSQLKKFIDKGDLNEMEQQGLIQAFEYTYELAWNVMKDFLQEQGNQDIYGSKSAIMESFKLGLIEDGDGWMELFKDRNRSSHTYNEDTASEIVQHIFSLSYPLFVIFKNKMDSLL</sequence>
<dbReference type="SUPFAM" id="SSF81593">
    <property type="entry name" value="Nucleotidyltransferase substrate binding subunit/domain"/>
    <property type="match status" value="1"/>
</dbReference>
<evidence type="ECO:0000313" key="2">
    <source>
        <dbReference type="Proteomes" id="UP000294850"/>
    </source>
</evidence>
<name>A0A4R5DKK2_9BACT</name>
<evidence type="ECO:0000313" key="1">
    <source>
        <dbReference type="EMBL" id="TDE12501.1"/>
    </source>
</evidence>